<dbReference type="InterPro" id="IPR006311">
    <property type="entry name" value="TAT_signal"/>
</dbReference>
<dbReference type="SUPFAM" id="SSF88713">
    <property type="entry name" value="Glycoside hydrolase/deacetylase"/>
    <property type="match status" value="1"/>
</dbReference>
<evidence type="ECO:0000256" key="2">
    <source>
        <dbReference type="SAM" id="SignalP"/>
    </source>
</evidence>
<dbReference type="PANTHER" id="PTHR45985:SF3">
    <property type="entry name" value="CHITIN DEACETYLASE-LIKE 4"/>
    <property type="match status" value="1"/>
</dbReference>
<dbReference type="InterPro" id="IPR011330">
    <property type="entry name" value="Glyco_hydro/deAcase_b/a-brl"/>
</dbReference>
<keyword evidence="4" id="KW-1185">Reference proteome</keyword>
<feature type="chain" id="PRO_5045090130" description="Lipoprotein" evidence="2">
    <location>
        <begin position="24"/>
        <end position="439"/>
    </location>
</feature>
<dbReference type="Gene3D" id="3.20.20.370">
    <property type="entry name" value="Glycoside hydrolase/deacetylase"/>
    <property type="match status" value="1"/>
</dbReference>
<keyword evidence="2" id="KW-0732">Signal</keyword>
<evidence type="ECO:0000313" key="4">
    <source>
        <dbReference type="Proteomes" id="UP000758701"/>
    </source>
</evidence>
<dbReference type="PANTHER" id="PTHR45985">
    <property type="match status" value="1"/>
</dbReference>
<accession>A0ABS7VX22</accession>
<feature type="compositionally biased region" description="Low complexity" evidence="1">
    <location>
        <begin position="420"/>
        <end position="439"/>
    </location>
</feature>
<feature type="compositionally biased region" description="Low complexity" evidence="1">
    <location>
        <begin position="43"/>
        <end position="60"/>
    </location>
</feature>
<evidence type="ECO:0008006" key="5">
    <source>
        <dbReference type="Google" id="ProtNLM"/>
    </source>
</evidence>
<comment type="caution">
    <text evidence="3">The sequence shown here is derived from an EMBL/GenBank/DDBJ whole genome shotgun (WGS) entry which is preliminary data.</text>
</comment>
<feature type="region of interest" description="Disordered" evidence="1">
    <location>
        <begin position="25"/>
        <end position="88"/>
    </location>
</feature>
<gene>
    <name evidence="3" type="ORF">KVH32_00420</name>
</gene>
<evidence type="ECO:0000313" key="3">
    <source>
        <dbReference type="EMBL" id="MBZ6149635.1"/>
    </source>
</evidence>
<dbReference type="Proteomes" id="UP000758701">
    <property type="component" value="Unassembled WGS sequence"/>
</dbReference>
<dbReference type="PROSITE" id="PS51318">
    <property type="entry name" value="TAT"/>
    <property type="match status" value="1"/>
</dbReference>
<proteinExistence type="predicted"/>
<dbReference type="PROSITE" id="PS51257">
    <property type="entry name" value="PROKAR_LIPOPROTEIN"/>
    <property type="match status" value="1"/>
</dbReference>
<dbReference type="InterPro" id="IPR052740">
    <property type="entry name" value="CE4"/>
</dbReference>
<dbReference type="RefSeq" id="WP_107405322.1">
    <property type="nucleotide sequence ID" value="NZ_BNEG01000003.1"/>
</dbReference>
<name>A0ABS7VX22_STROV</name>
<feature type="signal peptide" evidence="2">
    <location>
        <begin position="1"/>
        <end position="23"/>
    </location>
</feature>
<sequence length="439" mass="47549">MRTSNRTLTRRGMLGLGAGAAAAVGLAGCGTGSNSGSDGSHQAGDGKPSPSGSGKAPAKPIGDGSTSYTGKQPHQPDAPVPLEPGQTPPQFVVFSWDGAGEVGNGLFPRFLDLAQEHGAHMTFFLSGLYLLPESKKRLYHPPNNPRGASDIGYLTDAHIKDTLKNVRRAWLDGHEIGTHFNGHFCGGSGTVGNWTPAQWRSEIDQAKSFVKEWKTNSGWTDLPALPFDYDKELVGGRTPCLLGQDNLLSTARELGWRYDASSPGGRQVWPVKKDGIWDFPLQQIPFPGHSFEVLSMDYNILANQSVNSTKAPAHNYPGWREQATNAYISGFKRAYESNRAPFFIGNHFEEWNGGIYMDAVENALKHIAREKEKGEDIRLVSFRQFTDWLDAQKPEVLEKLRTVEVGQQPAGGWKTLLKDAPASSPASPPATSGAPANGA</sequence>
<reference evidence="3 4" key="1">
    <citation type="submission" date="2021-06" db="EMBL/GenBank/DDBJ databases">
        <title>Ecological speciation of a Streptomyces species isolated from different habitats and geographic origins.</title>
        <authorList>
            <person name="Wang J."/>
        </authorList>
    </citation>
    <scope>NUCLEOTIDE SEQUENCE [LARGE SCALE GENOMIC DNA]</scope>
    <source>
        <strain evidence="3 4">FXJ8.012</strain>
    </source>
</reference>
<feature type="region of interest" description="Disordered" evidence="1">
    <location>
        <begin position="411"/>
        <end position="439"/>
    </location>
</feature>
<evidence type="ECO:0000256" key="1">
    <source>
        <dbReference type="SAM" id="MobiDB-lite"/>
    </source>
</evidence>
<protein>
    <recommendedName>
        <fullName evidence="5">Lipoprotein</fullName>
    </recommendedName>
</protein>
<dbReference type="EMBL" id="JAHSTP010000001">
    <property type="protein sequence ID" value="MBZ6149635.1"/>
    <property type="molecule type" value="Genomic_DNA"/>
</dbReference>
<organism evidence="3 4">
    <name type="scientific">Streptomyces olivaceus</name>
    <dbReference type="NCBI Taxonomy" id="47716"/>
    <lineage>
        <taxon>Bacteria</taxon>
        <taxon>Bacillati</taxon>
        <taxon>Actinomycetota</taxon>
        <taxon>Actinomycetes</taxon>
        <taxon>Kitasatosporales</taxon>
        <taxon>Streptomycetaceae</taxon>
        <taxon>Streptomyces</taxon>
    </lineage>
</organism>